<evidence type="ECO:0000313" key="8">
    <source>
        <dbReference type="EMBL" id="MFD1224510.1"/>
    </source>
</evidence>
<dbReference type="PRINTS" id="PR00723">
    <property type="entry name" value="SUBTILISIN"/>
</dbReference>
<dbReference type="InterPro" id="IPR022398">
    <property type="entry name" value="Peptidase_S8_His-AS"/>
</dbReference>
<dbReference type="InterPro" id="IPR036852">
    <property type="entry name" value="Peptidase_S8/S53_dom_sf"/>
</dbReference>
<evidence type="ECO:0000256" key="1">
    <source>
        <dbReference type="ARBA" id="ARBA00011073"/>
    </source>
</evidence>
<organism evidence="8 9">
    <name type="scientific">Paenibacillus vulneris</name>
    <dbReference type="NCBI Taxonomy" id="1133364"/>
    <lineage>
        <taxon>Bacteria</taxon>
        <taxon>Bacillati</taxon>
        <taxon>Bacillota</taxon>
        <taxon>Bacilli</taxon>
        <taxon>Bacillales</taxon>
        <taxon>Paenibacillaceae</taxon>
        <taxon>Paenibacillus</taxon>
    </lineage>
</organism>
<dbReference type="Proteomes" id="UP001597180">
    <property type="component" value="Unassembled WGS sequence"/>
</dbReference>
<accession>A0ABW3UUM3</accession>
<dbReference type="Gene3D" id="3.40.50.200">
    <property type="entry name" value="Peptidase S8/S53 domain"/>
    <property type="match status" value="1"/>
</dbReference>
<comment type="caution">
    <text evidence="8">The sequence shown here is derived from an EMBL/GenBank/DDBJ whole genome shotgun (WGS) entry which is preliminary data.</text>
</comment>
<feature type="active site" description="Charge relay system" evidence="6">
    <location>
        <position position="333"/>
    </location>
</feature>
<evidence type="ECO:0000256" key="3">
    <source>
        <dbReference type="ARBA" id="ARBA00022723"/>
    </source>
</evidence>
<dbReference type="PROSITE" id="PS51892">
    <property type="entry name" value="SUBTILASE"/>
    <property type="match status" value="1"/>
</dbReference>
<keyword evidence="3" id="KW-0479">Metal-binding</keyword>
<protein>
    <submittedName>
        <fullName evidence="8">S8 family peptidase</fullName>
    </submittedName>
</protein>
<dbReference type="InterPro" id="IPR000209">
    <property type="entry name" value="Peptidase_S8/S53_dom"/>
</dbReference>
<keyword evidence="2 6" id="KW-0645">Protease</keyword>
<proteinExistence type="inferred from homology"/>
<dbReference type="InterPro" id="IPR015500">
    <property type="entry name" value="Peptidase_S8_subtilisin-rel"/>
</dbReference>
<reference evidence="9" key="1">
    <citation type="journal article" date="2019" name="Int. J. Syst. Evol. Microbiol.">
        <title>The Global Catalogue of Microorganisms (GCM) 10K type strain sequencing project: providing services to taxonomists for standard genome sequencing and annotation.</title>
        <authorList>
            <consortium name="The Broad Institute Genomics Platform"/>
            <consortium name="The Broad Institute Genome Sequencing Center for Infectious Disease"/>
            <person name="Wu L."/>
            <person name="Ma J."/>
        </authorList>
    </citation>
    <scope>NUCLEOTIDE SEQUENCE [LARGE SCALE GENOMIC DNA]</scope>
    <source>
        <strain evidence="9">CCUG 53270</strain>
    </source>
</reference>
<feature type="domain" description="Peptidase S8/S53" evidence="7">
    <location>
        <begin position="137"/>
        <end position="368"/>
    </location>
</feature>
<dbReference type="InterPro" id="IPR050131">
    <property type="entry name" value="Peptidase_S8_subtilisin-like"/>
</dbReference>
<evidence type="ECO:0000259" key="7">
    <source>
        <dbReference type="Pfam" id="PF00082"/>
    </source>
</evidence>
<keyword evidence="9" id="KW-1185">Reference proteome</keyword>
<evidence type="ECO:0000313" key="9">
    <source>
        <dbReference type="Proteomes" id="UP001597180"/>
    </source>
</evidence>
<dbReference type="SUPFAM" id="SSF52743">
    <property type="entry name" value="Subtilisin-like"/>
    <property type="match status" value="1"/>
</dbReference>
<dbReference type="PANTHER" id="PTHR43806">
    <property type="entry name" value="PEPTIDASE S8"/>
    <property type="match status" value="1"/>
</dbReference>
<dbReference type="Pfam" id="PF00082">
    <property type="entry name" value="Peptidase_S8"/>
    <property type="match status" value="1"/>
</dbReference>
<dbReference type="PANTHER" id="PTHR43806:SF11">
    <property type="entry name" value="CEREVISIN-RELATED"/>
    <property type="match status" value="1"/>
</dbReference>
<dbReference type="EMBL" id="JBHTLU010000045">
    <property type="protein sequence ID" value="MFD1224510.1"/>
    <property type="molecule type" value="Genomic_DNA"/>
</dbReference>
<dbReference type="RefSeq" id="WP_345586383.1">
    <property type="nucleotide sequence ID" value="NZ_JBHTLU010000045.1"/>
</dbReference>
<gene>
    <name evidence="8" type="ORF">ACFQ4B_30820</name>
</gene>
<evidence type="ECO:0000256" key="2">
    <source>
        <dbReference type="ARBA" id="ARBA00022670"/>
    </source>
</evidence>
<comment type="similarity">
    <text evidence="1 6">Belongs to the peptidase S8 family.</text>
</comment>
<feature type="active site" description="Charge relay system" evidence="6">
    <location>
        <position position="146"/>
    </location>
</feature>
<feature type="active site" description="Charge relay system" evidence="6">
    <location>
        <position position="179"/>
    </location>
</feature>
<name>A0ABW3UUM3_9BACL</name>
<evidence type="ECO:0000256" key="4">
    <source>
        <dbReference type="ARBA" id="ARBA00022801"/>
    </source>
</evidence>
<dbReference type="CDD" id="cd07477">
    <property type="entry name" value="Peptidases_S8_Subtilisin_subset"/>
    <property type="match status" value="1"/>
</dbReference>
<keyword evidence="4 6" id="KW-0378">Hydrolase</keyword>
<dbReference type="InterPro" id="IPR034202">
    <property type="entry name" value="Subtilisin_Carlsberg-like"/>
</dbReference>
<sequence>MGGRSTVKPSAFVEWLHGAMEGTGSSDCKHIIRFNDPMHYSACLQQIKRRKKKWTRLKEVQPLQIIHALSCTLNSPELLADLPFIQSVEPDTLMKVHAPKSLKSVQSNSGKSASETQTIPWGIRHIRAPQAWKKSKGDRIHIGVIDTGADYTHPDLRNCLSHGINLLNRFLLPNDDNGHGTHIAGTIAASSRQRGILGVAPEALIHPVKAFDHQGSAFVSDIINGIDWCVKNQIHIINMSFGMKTYSKALELAVRNAYEAGVIVVASSGNEGKKAGIDYPARLRQVIAVGATTRRGQIAPFSNISKKIDIYAPGERVYSTWLRGKYHELSGTSMATSHVTGVIALMLAKKPGLKPMQVKTIIKKNAKLILKANRTSFGIKEINAMRAVGAVSKTVSSGD</sequence>
<evidence type="ECO:0000256" key="5">
    <source>
        <dbReference type="ARBA" id="ARBA00022825"/>
    </source>
</evidence>
<evidence type="ECO:0000256" key="6">
    <source>
        <dbReference type="PROSITE-ProRule" id="PRU01240"/>
    </source>
</evidence>
<keyword evidence="5 6" id="KW-0720">Serine protease</keyword>
<dbReference type="PROSITE" id="PS00137">
    <property type="entry name" value="SUBTILASE_HIS"/>
    <property type="match status" value="1"/>
</dbReference>